<comment type="function">
    <text evidence="4">Formation of pseudouridine at positions 38, 39 and 40 in the anticodon stem and loop of transfer RNAs.</text>
</comment>
<dbReference type="RefSeq" id="WP_108673180.1">
    <property type="nucleotide sequence ID" value="NZ_CP025989.1"/>
</dbReference>
<dbReference type="CDD" id="cd02570">
    <property type="entry name" value="PseudoU_synth_EcTruA"/>
    <property type="match status" value="1"/>
</dbReference>
<evidence type="ECO:0000256" key="7">
    <source>
        <dbReference type="RuleBase" id="RU003792"/>
    </source>
</evidence>
<evidence type="ECO:0000259" key="8">
    <source>
        <dbReference type="Pfam" id="PF01416"/>
    </source>
</evidence>
<dbReference type="InterPro" id="IPR020097">
    <property type="entry name" value="PsdUridine_synth_TruA_a/b_dom"/>
</dbReference>
<accession>A0A2U8BS31</accession>
<proteinExistence type="inferred from homology"/>
<evidence type="ECO:0000256" key="3">
    <source>
        <dbReference type="ARBA" id="ARBA00023235"/>
    </source>
</evidence>
<comment type="subunit">
    <text evidence="4">Homodimer.</text>
</comment>
<sequence>MLYRYKMKLEYDGTKFIGWQKQPSSHGISVQQKLEDTLLAVLSKNISLFVAGRTDSGVHAINQVAHFDTDILLKLKKICTTLNYFLKNTGIIVLSIENVDLSFDARLSAKQRIYCYNILNRDAPTALFYGRVWHIFNLELNVSAMMEAATILVGTHDFTAFRSPRCQAKSPIRTIDYINISESNFPLEKTISIEFGAKSFLHNQVRLLVGGLFCVGAGKWDITKLLTVLESKSRKECHVMAPPHGLYLKKILY</sequence>
<dbReference type="InterPro" id="IPR020095">
    <property type="entry name" value="PsdUridine_synth_TruA_C"/>
</dbReference>
<dbReference type="Pfam" id="PF01416">
    <property type="entry name" value="PseudoU_synth_1"/>
    <property type="match status" value="2"/>
</dbReference>
<dbReference type="InterPro" id="IPR001406">
    <property type="entry name" value="PsdUridine_synth_TruA"/>
</dbReference>
<evidence type="ECO:0000256" key="2">
    <source>
        <dbReference type="ARBA" id="ARBA00022694"/>
    </source>
</evidence>
<keyword evidence="3 4" id="KW-0413">Isomerase</keyword>
<dbReference type="GO" id="GO:0160147">
    <property type="term" value="F:tRNA pseudouridine(38-40) synthase activity"/>
    <property type="evidence" value="ECO:0007669"/>
    <property type="project" value="UniProtKB-EC"/>
</dbReference>
<evidence type="ECO:0000256" key="5">
    <source>
        <dbReference type="PIRSR" id="PIRSR001430-1"/>
    </source>
</evidence>
<dbReference type="Gene3D" id="3.30.70.660">
    <property type="entry name" value="Pseudouridine synthase I, catalytic domain, C-terminal subdomain"/>
    <property type="match status" value="1"/>
</dbReference>
<dbReference type="SUPFAM" id="SSF55120">
    <property type="entry name" value="Pseudouridine synthase"/>
    <property type="match status" value="1"/>
</dbReference>
<gene>
    <name evidence="4" type="primary">truA</name>
    <name evidence="9" type="ORF">Fsol_00349</name>
</gene>
<dbReference type="PANTHER" id="PTHR11142:SF0">
    <property type="entry name" value="TRNA PSEUDOURIDINE SYNTHASE-LIKE 1"/>
    <property type="match status" value="1"/>
</dbReference>
<protein>
    <recommendedName>
        <fullName evidence="4">tRNA pseudouridine synthase A</fullName>
        <ecNumber evidence="4">5.4.99.12</ecNumber>
    </recommendedName>
    <alternativeName>
        <fullName evidence="4">tRNA pseudouridine(38-40) synthase</fullName>
    </alternativeName>
    <alternativeName>
        <fullName evidence="4">tRNA pseudouridylate synthase I</fullName>
    </alternativeName>
    <alternativeName>
        <fullName evidence="4">tRNA-uridine isomerase I</fullName>
    </alternativeName>
</protein>
<comment type="caution">
    <text evidence="4">Lacks conserved residue(s) required for the propagation of feature annotation.</text>
</comment>
<evidence type="ECO:0000313" key="9">
    <source>
        <dbReference type="EMBL" id="AWD33147.1"/>
    </source>
</evidence>
<dbReference type="HAMAP" id="MF_00171">
    <property type="entry name" value="TruA"/>
    <property type="match status" value="1"/>
</dbReference>
<evidence type="ECO:0000313" key="10">
    <source>
        <dbReference type="Proteomes" id="UP000244519"/>
    </source>
</evidence>
<dbReference type="OrthoDB" id="9811823at2"/>
<evidence type="ECO:0000256" key="1">
    <source>
        <dbReference type="ARBA" id="ARBA00009375"/>
    </source>
</evidence>
<feature type="binding site" evidence="4 6">
    <location>
        <position position="114"/>
    </location>
    <ligand>
        <name>substrate</name>
    </ligand>
</feature>
<dbReference type="Gene3D" id="3.30.70.580">
    <property type="entry name" value="Pseudouridine synthase I, catalytic domain, N-terminal subdomain"/>
    <property type="match status" value="1"/>
</dbReference>
<dbReference type="NCBIfam" id="TIGR00071">
    <property type="entry name" value="hisT_truA"/>
    <property type="match status" value="1"/>
</dbReference>
<dbReference type="GO" id="GO:0003723">
    <property type="term" value="F:RNA binding"/>
    <property type="evidence" value="ECO:0007669"/>
    <property type="project" value="InterPro"/>
</dbReference>
<dbReference type="GO" id="GO:0031119">
    <property type="term" value="P:tRNA pseudouridine synthesis"/>
    <property type="evidence" value="ECO:0007669"/>
    <property type="project" value="UniProtKB-UniRule"/>
</dbReference>
<keyword evidence="10" id="KW-1185">Reference proteome</keyword>
<feature type="active site" description="Nucleophile" evidence="4 5">
    <location>
        <position position="55"/>
    </location>
</feature>
<feature type="domain" description="Pseudouridine synthase I TruA alpha/beta" evidence="8">
    <location>
        <begin position="10"/>
        <end position="105"/>
    </location>
</feature>
<dbReference type="KEGG" id="fso:Fsol_00349"/>
<dbReference type="Proteomes" id="UP000244519">
    <property type="component" value="Chromosome"/>
</dbReference>
<dbReference type="AlphaFoldDB" id="A0A2U8BS31"/>
<comment type="similarity">
    <text evidence="1 4 7">Belongs to the tRNA pseudouridine synthase TruA family.</text>
</comment>
<keyword evidence="2 4" id="KW-0819">tRNA processing</keyword>
<organism evidence="9 10">
    <name type="scientific">Candidatus Fokinia solitaria</name>
    <dbReference type="NCBI Taxonomy" id="1802984"/>
    <lineage>
        <taxon>Bacteria</taxon>
        <taxon>Pseudomonadati</taxon>
        <taxon>Pseudomonadota</taxon>
        <taxon>Alphaproteobacteria</taxon>
        <taxon>Rickettsiales</taxon>
        <taxon>Candidatus Midichloriaceae</taxon>
        <taxon>Candidatus Fokinia</taxon>
    </lineage>
</organism>
<evidence type="ECO:0000256" key="4">
    <source>
        <dbReference type="HAMAP-Rule" id="MF_00171"/>
    </source>
</evidence>
<evidence type="ECO:0000256" key="6">
    <source>
        <dbReference type="PIRSR" id="PIRSR001430-2"/>
    </source>
</evidence>
<dbReference type="InterPro" id="IPR020103">
    <property type="entry name" value="PsdUridine_synth_cat_dom_sf"/>
</dbReference>
<dbReference type="PIRSF" id="PIRSF001430">
    <property type="entry name" value="tRNA_psdUrid_synth"/>
    <property type="match status" value="1"/>
</dbReference>
<dbReference type="EMBL" id="CP025989">
    <property type="protein sequence ID" value="AWD33147.1"/>
    <property type="molecule type" value="Genomic_DNA"/>
</dbReference>
<dbReference type="PANTHER" id="PTHR11142">
    <property type="entry name" value="PSEUDOURIDYLATE SYNTHASE"/>
    <property type="match status" value="1"/>
</dbReference>
<name>A0A2U8BS31_9RICK</name>
<feature type="domain" description="Pseudouridine synthase I TruA alpha/beta" evidence="8">
    <location>
        <begin position="148"/>
        <end position="253"/>
    </location>
</feature>
<dbReference type="FunFam" id="3.30.70.580:FF:000001">
    <property type="entry name" value="tRNA pseudouridine synthase A"/>
    <property type="match status" value="1"/>
</dbReference>
<reference evidence="9 10" key="1">
    <citation type="journal article" date="2018" name="Genome Biol. Evol.">
        <title>The Genome Sequence of "Candidatus Fokinia solitaria": Insights on Reductive Evolution in Rickettsiales.</title>
        <authorList>
            <person name="Floriano A.M."/>
            <person name="Castelli M."/>
            <person name="Krenek S."/>
            <person name="Berendonk T.U."/>
            <person name="Bazzocchi C."/>
            <person name="Petroni G."/>
            <person name="Sassera D."/>
        </authorList>
    </citation>
    <scope>NUCLEOTIDE SEQUENCE [LARGE SCALE GENOMIC DNA]</scope>
    <source>
        <strain evidence="9">Rio ETE_ALG 3VII</strain>
    </source>
</reference>
<dbReference type="InterPro" id="IPR020094">
    <property type="entry name" value="TruA/RsuA/RluB/E/F_N"/>
</dbReference>
<dbReference type="EC" id="5.4.99.12" evidence="4"/>
<comment type="catalytic activity">
    <reaction evidence="4 7">
        <text>uridine(38/39/40) in tRNA = pseudouridine(38/39/40) in tRNA</text>
        <dbReference type="Rhea" id="RHEA:22376"/>
        <dbReference type="Rhea" id="RHEA-COMP:10085"/>
        <dbReference type="Rhea" id="RHEA-COMP:10087"/>
        <dbReference type="ChEBI" id="CHEBI:65314"/>
        <dbReference type="ChEBI" id="CHEBI:65315"/>
        <dbReference type="EC" id="5.4.99.12"/>
    </reaction>
</comment>